<evidence type="ECO:0000256" key="3">
    <source>
        <dbReference type="ARBA" id="ARBA00022989"/>
    </source>
</evidence>
<feature type="transmembrane region" description="Helical" evidence="6">
    <location>
        <begin position="212"/>
        <end position="230"/>
    </location>
</feature>
<keyword evidence="3 6" id="KW-1133">Transmembrane helix</keyword>
<evidence type="ECO:0000256" key="5">
    <source>
        <dbReference type="SAM" id="MobiDB-lite"/>
    </source>
</evidence>
<dbReference type="InterPro" id="IPR037185">
    <property type="entry name" value="EmrE-like"/>
</dbReference>
<feature type="transmembrane region" description="Helical" evidence="6">
    <location>
        <begin position="155"/>
        <end position="174"/>
    </location>
</feature>
<evidence type="ECO:0000256" key="4">
    <source>
        <dbReference type="ARBA" id="ARBA00023136"/>
    </source>
</evidence>
<sequence>MENQLLGIHEKLVGNGMTWRSPLVDFWQRNKCLILVIISQIFGALMNVIARKLQLEVDRMGPFQILFVRMALTEIFCWLWMRMNGIPLFGVEGVRWLLVLRGIGGFFGIWGMYYSLKYLPTADATVISFLAPSISAYACHLFFREPFPRNVRIASVISLVGVILVAQPTMLFPMSPRSSTSTFSFEAAGHGTSAATAVHDYPSTTASRRPDAIVMAFVGAFGGAAALVAIQRIGERVHTVVQAHYFCVTCLVVSTAYLAYNDTFALPASLWEWGMLVSISICGMAMQCFLALGLTGEGGDTRASSMICTCMIFALAIDSLVFGIAPGGWSIAGSLLITISAGFVAVSKPGDQKSKRTGDEETGGMWPHHGEEMVR</sequence>
<keyword evidence="2 6" id="KW-0812">Transmembrane</keyword>
<organism evidence="8 9">
    <name type="scientific">Phlyctema vagabunda</name>
    <dbReference type="NCBI Taxonomy" id="108571"/>
    <lineage>
        <taxon>Eukaryota</taxon>
        <taxon>Fungi</taxon>
        <taxon>Dikarya</taxon>
        <taxon>Ascomycota</taxon>
        <taxon>Pezizomycotina</taxon>
        <taxon>Leotiomycetes</taxon>
        <taxon>Helotiales</taxon>
        <taxon>Dermateaceae</taxon>
        <taxon>Phlyctema</taxon>
    </lineage>
</organism>
<feature type="transmembrane region" description="Helical" evidence="6">
    <location>
        <begin position="306"/>
        <end position="325"/>
    </location>
</feature>
<feature type="transmembrane region" description="Helical" evidence="6">
    <location>
        <begin position="32"/>
        <end position="50"/>
    </location>
</feature>
<dbReference type="EMBL" id="JBFCZG010000006">
    <property type="protein sequence ID" value="KAL3420658.1"/>
    <property type="molecule type" value="Genomic_DNA"/>
</dbReference>
<feature type="transmembrane region" description="Helical" evidence="6">
    <location>
        <begin position="62"/>
        <end position="81"/>
    </location>
</feature>
<dbReference type="PANTHER" id="PTHR22911:SF6">
    <property type="entry name" value="SOLUTE CARRIER FAMILY 35 MEMBER G1"/>
    <property type="match status" value="1"/>
</dbReference>
<evidence type="ECO:0000313" key="9">
    <source>
        <dbReference type="Proteomes" id="UP001629113"/>
    </source>
</evidence>
<keyword evidence="4 6" id="KW-0472">Membrane</keyword>
<evidence type="ECO:0000256" key="2">
    <source>
        <dbReference type="ARBA" id="ARBA00022692"/>
    </source>
</evidence>
<name>A0ABR4PBG6_9HELO</name>
<keyword evidence="9" id="KW-1185">Reference proteome</keyword>
<accession>A0ABR4PBG6</accession>
<gene>
    <name evidence="8" type="ORF">PVAG01_07103</name>
</gene>
<evidence type="ECO:0000256" key="6">
    <source>
        <dbReference type="SAM" id="Phobius"/>
    </source>
</evidence>
<feature type="compositionally biased region" description="Basic and acidic residues" evidence="5">
    <location>
        <begin position="350"/>
        <end position="359"/>
    </location>
</feature>
<comment type="subcellular location">
    <subcellularLocation>
        <location evidence="1">Membrane</location>
        <topology evidence="1">Multi-pass membrane protein</topology>
    </subcellularLocation>
</comment>
<protein>
    <submittedName>
        <fullName evidence="8">Integral membrane protein DUF6</fullName>
    </submittedName>
</protein>
<dbReference type="Proteomes" id="UP001629113">
    <property type="component" value="Unassembled WGS sequence"/>
</dbReference>
<proteinExistence type="predicted"/>
<dbReference type="InterPro" id="IPR000620">
    <property type="entry name" value="EamA_dom"/>
</dbReference>
<dbReference type="Pfam" id="PF00892">
    <property type="entry name" value="EamA"/>
    <property type="match status" value="1"/>
</dbReference>
<feature type="region of interest" description="Disordered" evidence="5">
    <location>
        <begin position="349"/>
        <end position="375"/>
    </location>
</feature>
<dbReference type="SUPFAM" id="SSF103481">
    <property type="entry name" value="Multidrug resistance efflux transporter EmrE"/>
    <property type="match status" value="1"/>
</dbReference>
<evidence type="ECO:0000256" key="1">
    <source>
        <dbReference type="ARBA" id="ARBA00004141"/>
    </source>
</evidence>
<feature type="transmembrane region" description="Helical" evidence="6">
    <location>
        <begin position="125"/>
        <end position="143"/>
    </location>
</feature>
<comment type="caution">
    <text evidence="8">The sequence shown here is derived from an EMBL/GenBank/DDBJ whole genome shotgun (WGS) entry which is preliminary data.</text>
</comment>
<feature type="transmembrane region" description="Helical" evidence="6">
    <location>
        <begin position="273"/>
        <end position="294"/>
    </location>
</feature>
<evidence type="ECO:0000259" key="7">
    <source>
        <dbReference type="Pfam" id="PF00892"/>
    </source>
</evidence>
<feature type="transmembrane region" description="Helical" evidence="6">
    <location>
        <begin position="242"/>
        <end position="261"/>
    </location>
</feature>
<feature type="transmembrane region" description="Helical" evidence="6">
    <location>
        <begin position="93"/>
        <end position="113"/>
    </location>
</feature>
<evidence type="ECO:0000313" key="8">
    <source>
        <dbReference type="EMBL" id="KAL3420658.1"/>
    </source>
</evidence>
<dbReference type="PANTHER" id="PTHR22911">
    <property type="entry name" value="ACYL-MALONYL CONDENSING ENZYME-RELATED"/>
    <property type="match status" value="1"/>
</dbReference>
<feature type="transmembrane region" description="Helical" evidence="6">
    <location>
        <begin position="331"/>
        <end position="347"/>
    </location>
</feature>
<reference evidence="8 9" key="1">
    <citation type="submission" date="2024-06" db="EMBL/GenBank/DDBJ databases">
        <title>Complete genome of Phlyctema vagabunda strain 19-DSS-EL-015.</title>
        <authorList>
            <person name="Fiorenzani C."/>
        </authorList>
    </citation>
    <scope>NUCLEOTIDE SEQUENCE [LARGE SCALE GENOMIC DNA]</scope>
    <source>
        <strain evidence="8 9">19-DSS-EL-015</strain>
    </source>
</reference>
<feature type="domain" description="EamA" evidence="7">
    <location>
        <begin position="31"/>
        <end position="165"/>
    </location>
</feature>